<dbReference type="InterPro" id="IPR036291">
    <property type="entry name" value="NAD(P)-bd_dom_sf"/>
</dbReference>
<dbReference type="Gene3D" id="3.40.50.720">
    <property type="entry name" value="NAD(P)-binding Rossmann-like Domain"/>
    <property type="match status" value="1"/>
</dbReference>
<dbReference type="InterPro" id="IPR051783">
    <property type="entry name" value="NAD(P)-dependent_oxidoreduct"/>
</dbReference>
<evidence type="ECO:0000259" key="1">
    <source>
        <dbReference type="Pfam" id="PF13460"/>
    </source>
</evidence>
<dbReference type="AlphaFoldDB" id="A0A1T5A1T3"/>
<protein>
    <submittedName>
        <fullName evidence="2">Nucleoside-diphosphate-sugar epimerase</fullName>
    </submittedName>
</protein>
<accession>A0A1T5A1T3</accession>
<dbReference type="EMBL" id="FUYM01000001">
    <property type="protein sequence ID" value="SKB28593.1"/>
    <property type="molecule type" value="Genomic_DNA"/>
</dbReference>
<sequence length="319" mass="34922">MIERTALILGATGGIGGAVARGLAARGWRVRALHRRPDPARDPAFAWIGGDAMVATDVAAAARDAALIVHAVNPPGYRDWDRLVLPMIDNSITAAQANGARILLPGTLYNYGPDAFPLIGEEAPQHAPTAKGRIRVELERRLAEATTTGTARALIVRAGDFFGPQPGNNWFGQGIVRPGRRPRVIRRPGKPGVGHQWAYLPDVAETMVRLAERDDLEPFARFHMDGHWDPDGSRMTDAIRRALRAPAVPVRPLPWWAMRLASPAVPLLRELLEMRYLWQQPVRLDNRRLVAVLGDEPHTPLDTAVRATLAALGCLAERA</sequence>
<gene>
    <name evidence="2" type="ORF">SAMN06295920_101452</name>
</gene>
<reference evidence="3" key="1">
    <citation type="submission" date="2017-02" db="EMBL/GenBank/DDBJ databases">
        <authorList>
            <person name="Varghese N."/>
            <person name="Submissions S."/>
        </authorList>
    </citation>
    <scope>NUCLEOTIDE SEQUENCE [LARGE SCALE GENOMIC DNA]</scope>
    <source>
        <strain evidence="3">UM2</strain>
    </source>
</reference>
<name>A0A1T5A1T3_9SPHN</name>
<dbReference type="STRING" id="439228.SAMN06295920_101452"/>
<dbReference type="Pfam" id="PF13460">
    <property type="entry name" value="NAD_binding_10"/>
    <property type="match status" value="1"/>
</dbReference>
<dbReference type="OrthoDB" id="7170465at2"/>
<evidence type="ECO:0000313" key="2">
    <source>
        <dbReference type="EMBL" id="SKB28593.1"/>
    </source>
</evidence>
<proteinExistence type="predicted"/>
<dbReference type="RefSeq" id="WP_079646395.1">
    <property type="nucleotide sequence ID" value="NZ_FUYM01000001.1"/>
</dbReference>
<dbReference type="GO" id="GO:0004029">
    <property type="term" value="F:aldehyde dehydrogenase (NAD+) activity"/>
    <property type="evidence" value="ECO:0007669"/>
    <property type="project" value="TreeGrafter"/>
</dbReference>
<evidence type="ECO:0000313" key="3">
    <source>
        <dbReference type="Proteomes" id="UP000189818"/>
    </source>
</evidence>
<dbReference type="SUPFAM" id="SSF51735">
    <property type="entry name" value="NAD(P)-binding Rossmann-fold domains"/>
    <property type="match status" value="1"/>
</dbReference>
<keyword evidence="3" id="KW-1185">Reference proteome</keyword>
<dbReference type="PANTHER" id="PTHR48079:SF6">
    <property type="entry name" value="NAD(P)-BINDING DOMAIN-CONTAINING PROTEIN-RELATED"/>
    <property type="match status" value="1"/>
</dbReference>
<feature type="domain" description="NAD(P)-binding" evidence="1">
    <location>
        <begin position="10"/>
        <end position="134"/>
    </location>
</feature>
<dbReference type="Proteomes" id="UP000189818">
    <property type="component" value="Unassembled WGS sequence"/>
</dbReference>
<organism evidence="2 3">
    <name type="scientific">Rhizorhabdus histidinilytica</name>
    <dbReference type="NCBI Taxonomy" id="439228"/>
    <lineage>
        <taxon>Bacteria</taxon>
        <taxon>Pseudomonadati</taxon>
        <taxon>Pseudomonadota</taxon>
        <taxon>Alphaproteobacteria</taxon>
        <taxon>Sphingomonadales</taxon>
        <taxon>Sphingomonadaceae</taxon>
        <taxon>Rhizorhabdus</taxon>
    </lineage>
</organism>
<dbReference type="InterPro" id="IPR016040">
    <property type="entry name" value="NAD(P)-bd_dom"/>
</dbReference>
<dbReference type="GO" id="GO:0005737">
    <property type="term" value="C:cytoplasm"/>
    <property type="evidence" value="ECO:0007669"/>
    <property type="project" value="TreeGrafter"/>
</dbReference>
<dbReference type="PANTHER" id="PTHR48079">
    <property type="entry name" value="PROTEIN YEEZ"/>
    <property type="match status" value="1"/>
</dbReference>